<evidence type="ECO:0000256" key="1">
    <source>
        <dbReference type="SAM" id="Phobius"/>
    </source>
</evidence>
<dbReference type="AlphaFoldDB" id="A0A2P2LI63"/>
<dbReference type="EMBL" id="GGEC01037172">
    <property type="protein sequence ID" value="MBX17656.1"/>
    <property type="molecule type" value="Transcribed_RNA"/>
</dbReference>
<organism evidence="2">
    <name type="scientific">Rhizophora mucronata</name>
    <name type="common">Asiatic mangrove</name>
    <dbReference type="NCBI Taxonomy" id="61149"/>
    <lineage>
        <taxon>Eukaryota</taxon>
        <taxon>Viridiplantae</taxon>
        <taxon>Streptophyta</taxon>
        <taxon>Embryophyta</taxon>
        <taxon>Tracheophyta</taxon>
        <taxon>Spermatophyta</taxon>
        <taxon>Magnoliopsida</taxon>
        <taxon>eudicotyledons</taxon>
        <taxon>Gunneridae</taxon>
        <taxon>Pentapetalae</taxon>
        <taxon>rosids</taxon>
        <taxon>fabids</taxon>
        <taxon>Malpighiales</taxon>
        <taxon>Rhizophoraceae</taxon>
        <taxon>Rhizophora</taxon>
    </lineage>
</organism>
<feature type="transmembrane region" description="Helical" evidence="1">
    <location>
        <begin position="41"/>
        <end position="59"/>
    </location>
</feature>
<keyword evidence="1" id="KW-0472">Membrane</keyword>
<evidence type="ECO:0000313" key="2">
    <source>
        <dbReference type="EMBL" id="MBX17656.1"/>
    </source>
</evidence>
<proteinExistence type="predicted"/>
<feature type="transmembrane region" description="Helical" evidence="1">
    <location>
        <begin position="12"/>
        <end position="29"/>
    </location>
</feature>
<reference evidence="2" key="1">
    <citation type="submission" date="2018-02" db="EMBL/GenBank/DDBJ databases">
        <title>Rhizophora mucronata_Transcriptome.</title>
        <authorList>
            <person name="Meera S.P."/>
            <person name="Sreeshan A."/>
            <person name="Augustine A."/>
        </authorList>
    </citation>
    <scope>NUCLEOTIDE SEQUENCE</scope>
    <source>
        <tissue evidence="2">Leaf</tissue>
    </source>
</reference>
<protein>
    <submittedName>
        <fullName evidence="2">Uncharacterized protein</fullName>
    </submittedName>
</protein>
<accession>A0A2P2LI63</accession>
<name>A0A2P2LI63_RHIMU</name>
<sequence>MSPLVCVPDLVLLIYTDVTLTTWSSLLSMQVRLGTERGSAIVKVSVMALYSLLLAFALSKAVPFTCIVSLC</sequence>
<keyword evidence="1" id="KW-1133">Transmembrane helix</keyword>
<keyword evidence="1" id="KW-0812">Transmembrane</keyword>